<proteinExistence type="predicted"/>
<sequence length="62" mass="7071">QPVLLLPLGFRCRSPGLHDHHLPHRHPAPVQQAVPSRRGRAQDQRRGPRQEAELSPPRAVRH</sequence>
<feature type="region of interest" description="Disordered" evidence="1">
    <location>
        <begin position="14"/>
        <end position="62"/>
    </location>
</feature>
<protein>
    <submittedName>
        <fullName evidence="3">Uncharacterized protein</fullName>
    </submittedName>
</protein>
<dbReference type="Proteomes" id="UP000044602">
    <property type="component" value="Unassembled WGS sequence"/>
</dbReference>
<keyword evidence="4" id="KW-1185">Reference proteome</keyword>
<gene>
    <name evidence="2" type="ORF">BN1708_019558</name>
    <name evidence="3" type="ORF">BN1723_020077</name>
</gene>
<reference evidence="4 5" key="1">
    <citation type="submission" date="2015-05" db="EMBL/GenBank/DDBJ databases">
        <authorList>
            <person name="Fogelqvist Johan"/>
        </authorList>
    </citation>
    <scope>NUCLEOTIDE SEQUENCE [LARGE SCALE GENOMIC DNA]</scope>
    <source>
        <strain evidence="2">VL1</strain>
        <strain evidence="3">VL2</strain>
    </source>
</reference>
<feature type="compositionally biased region" description="Basic and acidic residues" evidence="1">
    <location>
        <begin position="40"/>
        <end position="52"/>
    </location>
</feature>
<evidence type="ECO:0000313" key="2">
    <source>
        <dbReference type="EMBL" id="CRK34649.1"/>
    </source>
</evidence>
<accession>A0A0G4NJH1</accession>
<dbReference type="EMBL" id="CVQI01035859">
    <property type="protein sequence ID" value="CRK46629.1"/>
    <property type="molecule type" value="Genomic_DNA"/>
</dbReference>
<feature type="non-terminal residue" evidence="3">
    <location>
        <position position="1"/>
    </location>
</feature>
<evidence type="ECO:0000313" key="4">
    <source>
        <dbReference type="Proteomes" id="UP000044602"/>
    </source>
</evidence>
<dbReference type="AlphaFoldDB" id="A0A0G4NJH1"/>
<evidence type="ECO:0000313" key="3">
    <source>
        <dbReference type="EMBL" id="CRK46629.1"/>
    </source>
</evidence>
<evidence type="ECO:0000256" key="1">
    <source>
        <dbReference type="SAM" id="MobiDB-lite"/>
    </source>
</evidence>
<name>A0A0G4NJH1_VERLO</name>
<organism evidence="3 5">
    <name type="scientific">Verticillium longisporum</name>
    <name type="common">Verticillium dahliae var. longisporum</name>
    <dbReference type="NCBI Taxonomy" id="100787"/>
    <lineage>
        <taxon>Eukaryota</taxon>
        <taxon>Fungi</taxon>
        <taxon>Dikarya</taxon>
        <taxon>Ascomycota</taxon>
        <taxon>Pezizomycotina</taxon>
        <taxon>Sordariomycetes</taxon>
        <taxon>Hypocreomycetidae</taxon>
        <taxon>Glomerellales</taxon>
        <taxon>Plectosphaerellaceae</taxon>
        <taxon>Verticillium</taxon>
    </lineage>
</organism>
<dbReference type="Proteomes" id="UP000045706">
    <property type="component" value="Unassembled WGS sequence"/>
</dbReference>
<dbReference type="EMBL" id="CVQH01023088">
    <property type="protein sequence ID" value="CRK34649.1"/>
    <property type="molecule type" value="Genomic_DNA"/>
</dbReference>
<evidence type="ECO:0000313" key="5">
    <source>
        <dbReference type="Proteomes" id="UP000045706"/>
    </source>
</evidence>